<dbReference type="InterPro" id="IPR027796">
    <property type="entry name" value="OTT_1508_deam-like"/>
</dbReference>
<feature type="compositionally biased region" description="Basic and acidic residues" evidence="1">
    <location>
        <begin position="333"/>
        <end position="343"/>
    </location>
</feature>
<name>A0AAE8MT82_9PEZI</name>
<protein>
    <submittedName>
        <fullName evidence="2">Uncharacterized protein</fullName>
    </submittedName>
</protein>
<evidence type="ECO:0000313" key="3">
    <source>
        <dbReference type="Proteomes" id="UP001187682"/>
    </source>
</evidence>
<dbReference type="Proteomes" id="UP001187682">
    <property type="component" value="Unassembled WGS sequence"/>
</dbReference>
<feature type="compositionally biased region" description="Polar residues" evidence="1">
    <location>
        <begin position="321"/>
        <end position="332"/>
    </location>
</feature>
<organism evidence="2 3">
    <name type="scientific">Cephalotrichum gorgonifer</name>
    <dbReference type="NCBI Taxonomy" id="2041049"/>
    <lineage>
        <taxon>Eukaryota</taxon>
        <taxon>Fungi</taxon>
        <taxon>Dikarya</taxon>
        <taxon>Ascomycota</taxon>
        <taxon>Pezizomycotina</taxon>
        <taxon>Sordariomycetes</taxon>
        <taxon>Hypocreomycetidae</taxon>
        <taxon>Microascales</taxon>
        <taxon>Microascaceae</taxon>
        <taxon>Cephalotrichum</taxon>
    </lineage>
</organism>
<feature type="compositionally biased region" description="Polar residues" evidence="1">
    <location>
        <begin position="290"/>
        <end position="306"/>
    </location>
</feature>
<gene>
    <name evidence="2" type="ORF">DNG_02238</name>
</gene>
<feature type="region of interest" description="Disordered" evidence="1">
    <location>
        <begin position="284"/>
        <end position="306"/>
    </location>
</feature>
<dbReference type="EMBL" id="ONZQ02000002">
    <property type="protein sequence ID" value="SPN99201.1"/>
    <property type="molecule type" value="Genomic_DNA"/>
</dbReference>
<dbReference type="AlphaFoldDB" id="A0AAE8MT82"/>
<accession>A0AAE8MT82</accession>
<evidence type="ECO:0000256" key="1">
    <source>
        <dbReference type="SAM" id="MobiDB-lite"/>
    </source>
</evidence>
<dbReference type="PANTHER" id="PTHR42037">
    <property type="match status" value="1"/>
</dbReference>
<dbReference type="Pfam" id="PF14441">
    <property type="entry name" value="OTT_1508_deam"/>
    <property type="match status" value="1"/>
</dbReference>
<reference evidence="2" key="1">
    <citation type="submission" date="2018-03" db="EMBL/GenBank/DDBJ databases">
        <authorList>
            <person name="Guldener U."/>
        </authorList>
    </citation>
    <scope>NUCLEOTIDE SEQUENCE</scope>
</reference>
<feature type="region of interest" description="Disordered" evidence="1">
    <location>
        <begin position="321"/>
        <end position="343"/>
    </location>
</feature>
<dbReference type="PANTHER" id="PTHR42037:SF1">
    <property type="match status" value="1"/>
</dbReference>
<keyword evidence="3" id="KW-1185">Reference proteome</keyword>
<sequence length="343" mass="39143">MDSPFNMPQARALTGEAHKRFTIVAALLSMIDPVRGEPTVHSLDRHPHDSTRKQEQLQKKFLDSFALWASQARWVYSEKIEDLFCPEGEELPVWINHIYKLGRYYVATKIMLKLATKQPDLFTAIHVEAVEAPEPHAFSLKNDKTALKTVLQRLMKTDDPSLMTKLGQLWVTEDPEARFHKACQLQLIVHAEMQLLTLYDHHLEFTPRLLFMGTSEKACFLCHRFMSQHPLTMSMSASHQKLYPSWMPAPCSASAVRKQHKVLLWELSRHLEQTAARDLETRLGIRRPNNPDSTAGPSMPTTESITSGQWSEYLASTAGSSLRTTESTSSGRWTKDLPIHMRV</sequence>
<comment type="caution">
    <text evidence="2">The sequence shown here is derived from an EMBL/GenBank/DDBJ whole genome shotgun (WGS) entry which is preliminary data.</text>
</comment>
<evidence type="ECO:0000313" key="2">
    <source>
        <dbReference type="EMBL" id="SPN99201.1"/>
    </source>
</evidence>
<proteinExistence type="predicted"/>